<accession>A0AA39LD91</accession>
<name>A0AA39LD91_SARSR</name>
<feature type="chain" id="PRO_5041304246" description="Small secreted protein" evidence="1">
    <location>
        <begin position="19"/>
        <end position="168"/>
    </location>
</feature>
<proteinExistence type="predicted"/>
<dbReference type="EMBL" id="JAPDFR010000001">
    <property type="protein sequence ID" value="KAK0392734.1"/>
    <property type="molecule type" value="Genomic_DNA"/>
</dbReference>
<dbReference type="PANTHER" id="PTHR38849:SF1">
    <property type="entry name" value="SMALL SECRETED PROTEIN"/>
    <property type="match status" value="1"/>
</dbReference>
<feature type="signal peptide" evidence="1">
    <location>
        <begin position="1"/>
        <end position="18"/>
    </location>
</feature>
<evidence type="ECO:0000256" key="1">
    <source>
        <dbReference type="SAM" id="SignalP"/>
    </source>
</evidence>
<keyword evidence="3" id="KW-1185">Reference proteome</keyword>
<sequence>MKFLNLLSALSAVAVATAAPLSIGRRAIFSPTSYNDLSISGGTAGGAAQAALARLGPLPSDLTTVEQSDIDFLDSVNSICNDAEKEAFNPAIAAASGDEADALQRGKIQNKVLKLTATVLKLQIQQAQGKDDVADKLAQEQTKLTNNIGQDKAAAGLPATFLPFNAST</sequence>
<gene>
    <name evidence="2" type="ORF">NLU13_2229</name>
</gene>
<dbReference type="AlphaFoldDB" id="A0AA39LD91"/>
<reference evidence="2" key="1">
    <citation type="submission" date="2022-10" db="EMBL/GenBank/DDBJ databases">
        <title>Determination and structural analysis of whole genome sequence of Sarocladium strictum F4-1.</title>
        <authorList>
            <person name="Hu L."/>
            <person name="Jiang Y."/>
        </authorList>
    </citation>
    <scope>NUCLEOTIDE SEQUENCE</scope>
    <source>
        <strain evidence="2">F4-1</strain>
    </source>
</reference>
<evidence type="ECO:0008006" key="4">
    <source>
        <dbReference type="Google" id="ProtNLM"/>
    </source>
</evidence>
<protein>
    <recommendedName>
        <fullName evidence="4">Small secreted protein</fullName>
    </recommendedName>
</protein>
<dbReference type="Proteomes" id="UP001175261">
    <property type="component" value="Unassembled WGS sequence"/>
</dbReference>
<organism evidence="2 3">
    <name type="scientific">Sarocladium strictum</name>
    <name type="common">Black bundle disease fungus</name>
    <name type="synonym">Acremonium strictum</name>
    <dbReference type="NCBI Taxonomy" id="5046"/>
    <lineage>
        <taxon>Eukaryota</taxon>
        <taxon>Fungi</taxon>
        <taxon>Dikarya</taxon>
        <taxon>Ascomycota</taxon>
        <taxon>Pezizomycotina</taxon>
        <taxon>Sordariomycetes</taxon>
        <taxon>Hypocreomycetidae</taxon>
        <taxon>Hypocreales</taxon>
        <taxon>Sarocladiaceae</taxon>
        <taxon>Sarocladium</taxon>
    </lineage>
</organism>
<comment type="caution">
    <text evidence="2">The sequence shown here is derived from an EMBL/GenBank/DDBJ whole genome shotgun (WGS) entry which is preliminary data.</text>
</comment>
<evidence type="ECO:0000313" key="3">
    <source>
        <dbReference type="Proteomes" id="UP001175261"/>
    </source>
</evidence>
<dbReference type="PANTHER" id="PTHR38849">
    <property type="entry name" value="SMALL SECRETED PROTEIN"/>
    <property type="match status" value="1"/>
</dbReference>
<keyword evidence="1" id="KW-0732">Signal</keyword>
<evidence type="ECO:0000313" key="2">
    <source>
        <dbReference type="EMBL" id="KAK0392734.1"/>
    </source>
</evidence>